<sequence length="593" mass="65428">MGMDRDSKDSDGLDLAVVAAVAGGWIEAEAPPETHDMLFTALDEWSAEPRRSAARLWLTLLDRLGRDFRFDAVVSACRVALSLMPSQHCFRFLLARGLFRVGEVDAALVELEPVAALTAHNPEQMLLRIEIAAARGEDPEPLLALVEAWLAANPNWSGQHAALLRGLITLGRSERIGPLLAPFLAEPTEDMEALVDQARLALIGGDPLAARTRFEPLWSRADPALDLVVGRFDGRVRPYSAEIEAAILERIATTPDVADPPDDLGGDEPLPPCRVLLVGFESSIFPNDVVHHLRESCIAAGLETHQILDDALILGCDVRLTDAAIEARIATFEAEVERLRPELVLIEWCSPLTSRGLRPDIMARLKQRLGFRLIVSIRDAHAPALACMTGWLEAADTLLVFHPLSPILTTGDGRFADRVFSGWHAVQPMAPPPPFEGRPINLSFVGSVFFTMRNAILSVLLTEDLPFTAIFGDQRAIQLPDMAAYLGFLGQSRATLNISAHTNSEHLITGRVWEAAALGTLLLEQDNPCTRLFFTPWRHYLPWTTLDDIAQLCRFVHRNPGVAAEIAGRARLRAERRYSAKRLWRGLLAHARR</sequence>
<evidence type="ECO:0000259" key="1">
    <source>
        <dbReference type="Pfam" id="PF13524"/>
    </source>
</evidence>
<name>A0A178MEV3_9PROT</name>
<dbReference type="OrthoDB" id="9774625at2"/>
<reference evidence="2 3" key="1">
    <citation type="submission" date="2016-04" db="EMBL/GenBank/DDBJ databases">
        <title>Draft genome sequence of freshwater magnetotactic bacteria Magnetospirillum marisnigri SP-1 and Magnetospirillum moscoviense BB-1.</title>
        <authorList>
            <person name="Koziaeva V."/>
            <person name="Dziuba M.V."/>
            <person name="Ivanov T.M."/>
            <person name="Kuznetsov B."/>
            <person name="Grouzdev D.S."/>
        </authorList>
    </citation>
    <scope>NUCLEOTIDE SEQUENCE [LARGE SCALE GENOMIC DNA]</scope>
    <source>
        <strain evidence="2 3">SP-1</strain>
    </source>
</reference>
<protein>
    <recommendedName>
        <fullName evidence="1">Spore protein YkvP/CgeB glycosyl transferase-like domain-containing protein</fullName>
    </recommendedName>
</protein>
<dbReference type="Proteomes" id="UP000078428">
    <property type="component" value="Unassembled WGS sequence"/>
</dbReference>
<dbReference type="Pfam" id="PF13524">
    <property type="entry name" value="Glyco_trans_1_2"/>
    <property type="match status" value="1"/>
</dbReference>
<feature type="domain" description="Spore protein YkvP/CgeB glycosyl transferase-like" evidence="1">
    <location>
        <begin position="483"/>
        <end position="588"/>
    </location>
</feature>
<organism evidence="2 3">
    <name type="scientific">Paramagnetospirillum marisnigri</name>
    <dbReference type="NCBI Taxonomy" id="1285242"/>
    <lineage>
        <taxon>Bacteria</taxon>
        <taxon>Pseudomonadati</taxon>
        <taxon>Pseudomonadota</taxon>
        <taxon>Alphaproteobacteria</taxon>
        <taxon>Rhodospirillales</taxon>
        <taxon>Magnetospirillaceae</taxon>
        <taxon>Paramagnetospirillum</taxon>
    </lineage>
</organism>
<accession>A0A178MEV3</accession>
<keyword evidence="3" id="KW-1185">Reference proteome</keyword>
<evidence type="ECO:0000313" key="2">
    <source>
        <dbReference type="EMBL" id="OAN46677.1"/>
    </source>
</evidence>
<dbReference type="AlphaFoldDB" id="A0A178MEV3"/>
<dbReference type="InterPro" id="IPR055259">
    <property type="entry name" value="YkvP/CgeB_Glyco_trans-like"/>
</dbReference>
<comment type="caution">
    <text evidence="2">The sequence shown here is derived from an EMBL/GenBank/DDBJ whole genome shotgun (WGS) entry which is preliminary data.</text>
</comment>
<gene>
    <name evidence="2" type="ORF">A6A04_06120</name>
</gene>
<dbReference type="EMBL" id="LWQT01000088">
    <property type="protein sequence ID" value="OAN46677.1"/>
    <property type="molecule type" value="Genomic_DNA"/>
</dbReference>
<evidence type="ECO:0000313" key="3">
    <source>
        <dbReference type="Proteomes" id="UP000078428"/>
    </source>
</evidence>
<proteinExistence type="predicted"/>
<dbReference type="STRING" id="1285242.A6A04_06120"/>